<dbReference type="Proteomes" id="UP001054902">
    <property type="component" value="Unassembled WGS sequence"/>
</dbReference>
<evidence type="ECO:0000313" key="1">
    <source>
        <dbReference type="EMBL" id="GFH44161.1"/>
    </source>
</evidence>
<gene>
    <name evidence="1" type="ORF">CTEN210_00636</name>
</gene>
<reference evidence="1 2" key="1">
    <citation type="journal article" date="2021" name="Sci. Rep.">
        <title>The genome of the diatom Chaetoceros tenuissimus carries an ancient integrated fragment of an extant virus.</title>
        <authorList>
            <person name="Hongo Y."/>
            <person name="Kimura K."/>
            <person name="Takaki Y."/>
            <person name="Yoshida Y."/>
            <person name="Baba S."/>
            <person name="Kobayashi G."/>
            <person name="Nagasaki K."/>
            <person name="Hano T."/>
            <person name="Tomaru Y."/>
        </authorList>
    </citation>
    <scope>NUCLEOTIDE SEQUENCE [LARGE SCALE GENOMIC DNA]</scope>
    <source>
        <strain evidence="1 2">NIES-3715</strain>
    </source>
</reference>
<name>A0AAD3GYW3_9STRA</name>
<proteinExistence type="predicted"/>
<keyword evidence="2" id="KW-1185">Reference proteome</keyword>
<organism evidence="1 2">
    <name type="scientific">Chaetoceros tenuissimus</name>
    <dbReference type="NCBI Taxonomy" id="426638"/>
    <lineage>
        <taxon>Eukaryota</taxon>
        <taxon>Sar</taxon>
        <taxon>Stramenopiles</taxon>
        <taxon>Ochrophyta</taxon>
        <taxon>Bacillariophyta</taxon>
        <taxon>Coscinodiscophyceae</taxon>
        <taxon>Chaetocerotophycidae</taxon>
        <taxon>Chaetocerotales</taxon>
        <taxon>Chaetocerotaceae</taxon>
        <taxon>Chaetoceros</taxon>
    </lineage>
</organism>
<protein>
    <submittedName>
        <fullName evidence="1">Uncharacterized protein</fullName>
    </submittedName>
</protein>
<evidence type="ECO:0000313" key="2">
    <source>
        <dbReference type="Proteomes" id="UP001054902"/>
    </source>
</evidence>
<comment type="caution">
    <text evidence="1">The sequence shown here is derived from an EMBL/GenBank/DDBJ whole genome shotgun (WGS) entry which is preliminary data.</text>
</comment>
<dbReference type="AlphaFoldDB" id="A0AAD3GYW3"/>
<accession>A0AAD3GYW3</accession>
<sequence length="77" mass="8600">MSTAEQVTYHKPYLVTTVFTTDPNDGNLIISQTDEFETDTLGLLLYQVPLLRPLAGPPADSVDILKQKCDFNKCKIL</sequence>
<dbReference type="EMBL" id="BLLK01000019">
    <property type="protein sequence ID" value="GFH44161.1"/>
    <property type="molecule type" value="Genomic_DNA"/>
</dbReference>